<dbReference type="Pfam" id="PF12779">
    <property type="entry name" value="WXXGXW"/>
    <property type="match status" value="1"/>
</dbReference>
<feature type="region of interest" description="Disordered" evidence="1">
    <location>
        <begin position="163"/>
        <end position="323"/>
    </location>
</feature>
<feature type="compositionally biased region" description="Low complexity" evidence="1">
    <location>
        <begin position="255"/>
        <end position="273"/>
    </location>
</feature>
<feature type="chain" id="PRO_5045199166" description="YXWGXW repeat-containing protein" evidence="2">
    <location>
        <begin position="23"/>
        <end position="323"/>
    </location>
</feature>
<feature type="compositionally biased region" description="Basic and acidic residues" evidence="1">
    <location>
        <begin position="230"/>
        <end position="243"/>
    </location>
</feature>
<dbReference type="InterPro" id="IPR024447">
    <property type="entry name" value="YXWGXW_rpt"/>
</dbReference>
<comment type="caution">
    <text evidence="3">The sequence shown here is derived from an EMBL/GenBank/DDBJ whole genome shotgun (WGS) entry which is preliminary data.</text>
</comment>
<organism evidence="3 4">
    <name type="scientific">Ideonella azotifigens</name>
    <dbReference type="NCBI Taxonomy" id="513160"/>
    <lineage>
        <taxon>Bacteria</taxon>
        <taxon>Pseudomonadati</taxon>
        <taxon>Pseudomonadota</taxon>
        <taxon>Betaproteobacteria</taxon>
        <taxon>Burkholderiales</taxon>
        <taxon>Sphaerotilaceae</taxon>
        <taxon>Ideonella</taxon>
    </lineage>
</organism>
<feature type="compositionally biased region" description="Polar residues" evidence="1">
    <location>
        <begin position="200"/>
        <end position="209"/>
    </location>
</feature>
<dbReference type="EMBL" id="BAAAEW010000011">
    <property type="protein sequence ID" value="GAA0750019.1"/>
    <property type="molecule type" value="Genomic_DNA"/>
</dbReference>
<gene>
    <name evidence="3" type="ORF">GCM10009107_21210</name>
</gene>
<protein>
    <recommendedName>
        <fullName evidence="5">YXWGXW repeat-containing protein</fullName>
    </recommendedName>
</protein>
<evidence type="ECO:0008006" key="5">
    <source>
        <dbReference type="Google" id="ProtNLM"/>
    </source>
</evidence>
<dbReference type="Proteomes" id="UP001500279">
    <property type="component" value="Unassembled WGS sequence"/>
</dbReference>
<evidence type="ECO:0000313" key="3">
    <source>
        <dbReference type="EMBL" id="GAA0750019.1"/>
    </source>
</evidence>
<feature type="signal peptide" evidence="2">
    <location>
        <begin position="1"/>
        <end position="22"/>
    </location>
</feature>
<sequence length="323" mass="35618">MKSLLARSALALAILVSLPSWAEVSVAINIAPPPLPLYAQPQVPGEGYIWTPGYWSWRATDGDYYWVPGTWVLAPNPGELWTPGYWAFQGPGYFWHVGYWGRRVGFYGGLNYGHGYTGSGYQGGRWDRGVFRYNRAASNVNVRVVRNVYNTVVINKQVNHISFNGGEAGVNRRPTVSERRFQEAEHRAPTADQVQHERTAVSTPGQRATVSHGAPPVAATPKPSGFEAPGVEHAKPARAEPPARRAQVPGTAQWPAPEQHAAPRAAPQQAPRTEQPKAERPERAEKPERPERPERAERAEKPGRGEPNGRGGEQAPDAPRKER</sequence>
<keyword evidence="4" id="KW-1185">Reference proteome</keyword>
<feature type="compositionally biased region" description="Basic and acidic residues" evidence="1">
    <location>
        <begin position="274"/>
        <end position="304"/>
    </location>
</feature>
<evidence type="ECO:0000256" key="1">
    <source>
        <dbReference type="SAM" id="MobiDB-lite"/>
    </source>
</evidence>
<reference evidence="4" key="1">
    <citation type="journal article" date="2019" name="Int. J. Syst. Evol. Microbiol.">
        <title>The Global Catalogue of Microorganisms (GCM) 10K type strain sequencing project: providing services to taxonomists for standard genome sequencing and annotation.</title>
        <authorList>
            <consortium name="The Broad Institute Genomics Platform"/>
            <consortium name="The Broad Institute Genome Sequencing Center for Infectious Disease"/>
            <person name="Wu L."/>
            <person name="Ma J."/>
        </authorList>
    </citation>
    <scope>NUCLEOTIDE SEQUENCE [LARGE SCALE GENOMIC DNA]</scope>
    <source>
        <strain evidence="4">JCM 15503</strain>
    </source>
</reference>
<name>A0ABP3V6T5_9BURK</name>
<evidence type="ECO:0000256" key="2">
    <source>
        <dbReference type="SAM" id="SignalP"/>
    </source>
</evidence>
<dbReference type="RefSeq" id="WP_231012099.1">
    <property type="nucleotide sequence ID" value="NZ_BAAAEW010000011.1"/>
</dbReference>
<evidence type="ECO:0000313" key="4">
    <source>
        <dbReference type="Proteomes" id="UP001500279"/>
    </source>
</evidence>
<keyword evidence="2" id="KW-0732">Signal</keyword>
<accession>A0ABP3V6T5</accession>
<proteinExistence type="predicted"/>
<feature type="compositionally biased region" description="Basic and acidic residues" evidence="1">
    <location>
        <begin position="175"/>
        <end position="199"/>
    </location>
</feature>